<evidence type="ECO:0000313" key="3">
    <source>
        <dbReference type="Proteomes" id="UP000032930"/>
    </source>
</evidence>
<accession>A0A0B6XB70</accession>
<gene>
    <name evidence="2" type="ORF">XBW1_3756</name>
</gene>
<dbReference type="KEGG" id="xbv:XBW1_3756"/>
<name>A0A0B6XB70_XENBV</name>
<organism evidence="2 3">
    <name type="scientific">Xenorhabdus bovienii</name>
    <name type="common">Xenorhabdus nematophila subsp. bovienii</name>
    <dbReference type="NCBI Taxonomy" id="40576"/>
    <lineage>
        <taxon>Bacteria</taxon>
        <taxon>Pseudomonadati</taxon>
        <taxon>Pseudomonadota</taxon>
        <taxon>Gammaproteobacteria</taxon>
        <taxon>Enterobacterales</taxon>
        <taxon>Morganellaceae</taxon>
        <taxon>Xenorhabdus</taxon>
    </lineage>
</organism>
<dbReference type="EMBL" id="FO818637">
    <property type="protein sequence ID" value="CDM91112.1"/>
    <property type="molecule type" value="Genomic_DNA"/>
</dbReference>
<evidence type="ECO:0000313" key="2">
    <source>
        <dbReference type="EMBL" id="CDM91112.1"/>
    </source>
</evidence>
<dbReference type="Proteomes" id="UP000032930">
    <property type="component" value="Chromosome"/>
</dbReference>
<evidence type="ECO:0000256" key="1">
    <source>
        <dbReference type="SAM" id="MobiDB-lite"/>
    </source>
</evidence>
<protein>
    <submittedName>
        <fullName evidence="2">Uncharacterized protein</fullName>
    </submittedName>
</protein>
<proteinExistence type="predicted"/>
<feature type="region of interest" description="Disordered" evidence="1">
    <location>
        <begin position="42"/>
        <end position="61"/>
    </location>
</feature>
<dbReference type="AlphaFoldDB" id="A0A0B6XB70"/>
<sequence length="61" mass="6541">MLFIHCVLTGLIVEEVYESFIASNQQSVVAVGDGFEKRLYPPLRGTGAGTLGDADVTEPDN</sequence>
<reference evidence="2 3" key="1">
    <citation type="submission" date="2014-02" db="EMBL/GenBank/DDBJ databases">
        <authorList>
            <person name="Genoscope - CEA"/>
        </authorList>
    </citation>
    <scope>NUCLEOTIDE SEQUENCE [LARGE SCALE GENOMIC DNA]</scope>
    <source>
        <strain evidence="2 3">CS03</strain>
    </source>
</reference>